<organism evidence="6 7">
    <name type="scientific">Tegillarca granosa</name>
    <name type="common">Malaysian cockle</name>
    <name type="synonym">Anadara granosa</name>
    <dbReference type="NCBI Taxonomy" id="220873"/>
    <lineage>
        <taxon>Eukaryota</taxon>
        <taxon>Metazoa</taxon>
        <taxon>Spiralia</taxon>
        <taxon>Lophotrochozoa</taxon>
        <taxon>Mollusca</taxon>
        <taxon>Bivalvia</taxon>
        <taxon>Autobranchia</taxon>
        <taxon>Pteriomorphia</taxon>
        <taxon>Arcoida</taxon>
        <taxon>Arcoidea</taxon>
        <taxon>Arcidae</taxon>
        <taxon>Tegillarca</taxon>
    </lineage>
</organism>
<dbReference type="PROSITE" id="PS50871">
    <property type="entry name" value="C1Q"/>
    <property type="match status" value="1"/>
</dbReference>
<evidence type="ECO:0000256" key="1">
    <source>
        <dbReference type="ARBA" id="ARBA00004613"/>
    </source>
</evidence>
<gene>
    <name evidence="6" type="ORF">KUTeg_009410</name>
</gene>
<protein>
    <recommendedName>
        <fullName evidence="5">C1q domain-containing protein</fullName>
    </recommendedName>
</protein>
<dbReference type="PANTHER" id="PTHR22923">
    <property type="entry name" value="CEREBELLIN-RELATED"/>
    <property type="match status" value="1"/>
</dbReference>
<evidence type="ECO:0000256" key="2">
    <source>
        <dbReference type="ARBA" id="ARBA00022525"/>
    </source>
</evidence>
<dbReference type="Gene3D" id="2.60.120.40">
    <property type="match status" value="1"/>
</dbReference>
<keyword evidence="7" id="KW-1185">Reference proteome</keyword>
<accession>A0ABQ9F3S2</accession>
<dbReference type="InterPro" id="IPR001073">
    <property type="entry name" value="C1q_dom"/>
</dbReference>
<keyword evidence="2" id="KW-0964">Secreted</keyword>
<comment type="caution">
    <text evidence="6">The sequence shown here is derived from an EMBL/GenBank/DDBJ whole genome shotgun (WGS) entry which is preliminary data.</text>
</comment>
<dbReference type="Proteomes" id="UP001217089">
    <property type="component" value="Unassembled WGS sequence"/>
</dbReference>
<feature type="signal peptide" evidence="4">
    <location>
        <begin position="1"/>
        <end position="22"/>
    </location>
</feature>
<dbReference type="SUPFAM" id="SSF49842">
    <property type="entry name" value="TNF-like"/>
    <property type="match status" value="1"/>
</dbReference>
<dbReference type="EMBL" id="JARBDR010000440">
    <property type="protein sequence ID" value="KAJ8312037.1"/>
    <property type="molecule type" value="Genomic_DNA"/>
</dbReference>
<keyword evidence="3 4" id="KW-0732">Signal</keyword>
<evidence type="ECO:0000256" key="4">
    <source>
        <dbReference type="SAM" id="SignalP"/>
    </source>
</evidence>
<dbReference type="Pfam" id="PF00386">
    <property type="entry name" value="C1q"/>
    <property type="match status" value="1"/>
</dbReference>
<dbReference type="SMART" id="SM00110">
    <property type="entry name" value="C1Q"/>
    <property type="match status" value="1"/>
</dbReference>
<dbReference type="PANTHER" id="PTHR22923:SF116">
    <property type="entry name" value="C1Q DOMAIN-CONTAINING PROTEIN"/>
    <property type="match status" value="1"/>
</dbReference>
<name>A0ABQ9F3S2_TEGGR</name>
<reference evidence="6 7" key="1">
    <citation type="submission" date="2022-12" db="EMBL/GenBank/DDBJ databases">
        <title>Chromosome-level genome of Tegillarca granosa.</title>
        <authorList>
            <person name="Kim J."/>
        </authorList>
    </citation>
    <scope>NUCLEOTIDE SEQUENCE [LARGE SCALE GENOMIC DNA]</scope>
    <source>
        <strain evidence="6">Teg-2019</strain>
        <tissue evidence="6">Adductor muscle</tissue>
    </source>
</reference>
<evidence type="ECO:0000256" key="3">
    <source>
        <dbReference type="ARBA" id="ARBA00022729"/>
    </source>
</evidence>
<dbReference type="InterPro" id="IPR008983">
    <property type="entry name" value="Tumour_necrosis_fac-like_dom"/>
</dbReference>
<sequence>MWNKSLLWLFRVLITVNILVDSQNEKHLNPTTQMEREIYTMSLSECLSSIETGYGQRLAALEAKMDLILADRINSNKALDMVTDVMQLIIEIQKQNNELRTALQVLQNKTQSDKVVQAEIITDVNQTIAKQLNNLTNIVMTCYTDTTNLKSKVAIINTTLVNGRLNEFDHVAFSASLSHDITNNNIRNYKIVFDKIITNIGDGYDSNTGIFTVPYEGLYLFHWTILTRPGTIFDTELVVNGVPKRRNAADSGGGKSWNSGSSMVILPLIKNDQIWVRKWESAGTTIHGNYWPGFSGLRIA</sequence>
<comment type="subcellular location">
    <subcellularLocation>
        <location evidence="1">Secreted</location>
    </subcellularLocation>
</comment>
<dbReference type="InterPro" id="IPR050822">
    <property type="entry name" value="Cerebellin_Synaptic_Org"/>
</dbReference>
<evidence type="ECO:0000313" key="6">
    <source>
        <dbReference type="EMBL" id="KAJ8312037.1"/>
    </source>
</evidence>
<evidence type="ECO:0000313" key="7">
    <source>
        <dbReference type="Proteomes" id="UP001217089"/>
    </source>
</evidence>
<evidence type="ECO:0000259" key="5">
    <source>
        <dbReference type="PROSITE" id="PS50871"/>
    </source>
</evidence>
<proteinExistence type="predicted"/>
<dbReference type="PRINTS" id="PR00007">
    <property type="entry name" value="COMPLEMNTC1Q"/>
</dbReference>
<feature type="chain" id="PRO_5047127406" description="C1q domain-containing protein" evidence="4">
    <location>
        <begin position="23"/>
        <end position="300"/>
    </location>
</feature>
<feature type="domain" description="C1q" evidence="5">
    <location>
        <begin position="166"/>
        <end position="300"/>
    </location>
</feature>